<comment type="caution">
    <text evidence="2">The sequence shown here is derived from an EMBL/GenBank/DDBJ whole genome shotgun (WGS) entry which is preliminary data.</text>
</comment>
<evidence type="ECO:0000256" key="1">
    <source>
        <dbReference type="SAM" id="MobiDB-lite"/>
    </source>
</evidence>
<evidence type="ECO:0000313" key="3">
    <source>
        <dbReference type="Proteomes" id="UP000281406"/>
    </source>
</evidence>
<name>A0A3N0Z4Z5_ANAGA</name>
<dbReference type="AlphaFoldDB" id="A0A3N0Z4Z5"/>
<dbReference type="EMBL" id="RJVU01008328">
    <property type="protein sequence ID" value="ROL53547.1"/>
    <property type="molecule type" value="Genomic_DNA"/>
</dbReference>
<feature type="compositionally biased region" description="Low complexity" evidence="1">
    <location>
        <begin position="141"/>
        <end position="151"/>
    </location>
</feature>
<protein>
    <submittedName>
        <fullName evidence="2">Uncharacterized protein</fullName>
    </submittedName>
</protein>
<evidence type="ECO:0000313" key="2">
    <source>
        <dbReference type="EMBL" id="ROL53547.1"/>
    </source>
</evidence>
<dbReference type="Proteomes" id="UP000281406">
    <property type="component" value="Unassembled WGS sequence"/>
</dbReference>
<feature type="compositionally biased region" description="Basic residues" evidence="1">
    <location>
        <begin position="159"/>
        <end position="170"/>
    </location>
</feature>
<dbReference type="OrthoDB" id="8988192at2759"/>
<keyword evidence="3" id="KW-1185">Reference proteome</keyword>
<proteinExistence type="predicted"/>
<reference evidence="2 3" key="1">
    <citation type="submission" date="2018-10" db="EMBL/GenBank/DDBJ databases">
        <title>Genome assembly for a Yunnan-Guizhou Plateau 3E fish, Anabarilius grahami (Regan), and its evolutionary and genetic applications.</title>
        <authorList>
            <person name="Jiang W."/>
        </authorList>
    </citation>
    <scope>NUCLEOTIDE SEQUENCE [LARGE SCALE GENOMIC DNA]</scope>
    <source>
        <strain evidence="2">AG-KIZ</strain>
        <tissue evidence="2">Muscle</tissue>
    </source>
</reference>
<feature type="compositionally biased region" description="Low complexity" evidence="1">
    <location>
        <begin position="104"/>
        <end position="133"/>
    </location>
</feature>
<organism evidence="2 3">
    <name type="scientific">Anabarilius grahami</name>
    <name type="common">Kanglang fish</name>
    <name type="synonym">Barilius grahami</name>
    <dbReference type="NCBI Taxonomy" id="495550"/>
    <lineage>
        <taxon>Eukaryota</taxon>
        <taxon>Metazoa</taxon>
        <taxon>Chordata</taxon>
        <taxon>Craniata</taxon>
        <taxon>Vertebrata</taxon>
        <taxon>Euteleostomi</taxon>
        <taxon>Actinopterygii</taxon>
        <taxon>Neopterygii</taxon>
        <taxon>Teleostei</taxon>
        <taxon>Ostariophysi</taxon>
        <taxon>Cypriniformes</taxon>
        <taxon>Xenocyprididae</taxon>
        <taxon>Xenocypridinae</taxon>
        <taxon>Xenocypridinae incertae sedis</taxon>
        <taxon>Anabarilius</taxon>
    </lineage>
</organism>
<sequence>MFRSSSRGIRPSASTREDQTCPQVLTTLRQRDMEVRAFTQKFWSRAERFSHSDAVLKDIFNHCLDDPLPQWEMELVRSLNFWNFSNYLYLRKNGQVRIPPAPAPAHQSAPEPAPAHQSAPEPAPAHQSSPARESAPEPAPARESAAAPTEEVGTEPPPHPHKRRKRRKKASSIPQGPEAVPEPAVGLEDTPEVLEPNALPVSPVMAKRAVFAFYVLAVLRAWKMHLSSFDHGPVCQPESRPRAARSSGYGHGAPLVCPDGATQALCPAGTTHASSSIPKPAGARLVRSSSTALALSQDSRPAGARLVSSSRTDLARHPSPWSFSSPPPS</sequence>
<accession>A0A3N0Z4Z5</accession>
<feature type="region of interest" description="Disordered" evidence="1">
    <location>
        <begin position="292"/>
        <end position="329"/>
    </location>
</feature>
<feature type="compositionally biased region" description="Low complexity" evidence="1">
    <location>
        <begin position="318"/>
        <end position="329"/>
    </location>
</feature>
<feature type="region of interest" description="Disordered" evidence="1">
    <location>
        <begin position="99"/>
        <end position="187"/>
    </location>
</feature>
<feature type="region of interest" description="Disordered" evidence="1">
    <location>
        <begin position="1"/>
        <end position="20"/>
    </location>
</feature>
<gene>
    <name evidence="2" type="ORF">DPX16_21796</name>
</gene>